<organism evidence="6 7">
    <name type="scientific">Acinetobacter boissieri</name>
    <dbReference type="NCBI Taxonomy" id="1219383"/>
    <lineage>
        <taxon>Bacteria</taxon>
        <taxon>Pseudomonadati</taxon>
        <taxon>Pseudomonadota</taxon>
        <taxon>Gammaproteobacteria</taxon>
        <taxon>Moraxellales</taxon>
        <taxon>Moraxellaceae</taxon>
        <taxon>Acinetobacter</taxon>
    </lineage>
</organism>
<proteinExistence type="predicted"/>
<dbReference type="Pfam" id="PF00583">
    <property type="entry name" value="Acetyltransf_1"/>
    <property type="match status" value="1"/>
</dbReference>
<dbReference type="SUPFAM" id="SSF55729">
    <property type="entry name" value="Acyl-CoA N-acyltransferases (Nat)"/>
    <property type="match status" value="1"/>
</dbReference>
<dbReference type="PANTHER" id="PTHR43072:SF23">
    <property type="entry name" value="UPF0039 PROTEIN C11D3.02C"/>
    <property type="match status" value="1"/>
</dbReference>
<dbReference type="RefSeq" id="WP_092746316.1">
    <property type="nucleotide sequence ID" value="NZ_FMYL01000001.1"/>
</dbReference>
<dbReference type="InterPro" id="IPR016181">
    <property type="entry name" value="Acyl_CoA_acyltransferase"/>
</dbReference>
<dbReference type="CDD" id="cd04301">
    <property type="entry name" value="NAT_SF"/>
    <property type="match status" value="1"/>
</dbReference>
<dbReference type="Gene3D" id="3.40.630.30">
    <property type="match status" value="1"/>
</dbReference>
<comment type="catalytic activity">
    <reaction evidence="3">
        <text>L-methionine sulfoximine + acetyl-CoA = N-acetyl-L-methionine sulfoximine + CoA + H(+)</text>
        <dbReference type="Rhea" id="RHEA:47660"/>
        <dbReference type="ChEBI" id="CHEBI:15378"/>
        <dbReference type="ChEBI" id="CHEBI:57287"/>
        <dbReference type="ChEBI" id="CHEBI:57288"/>
        <dbReference type="ChEBI" id="CHEBI:87826"/>
        <dbReference type="ChEBI" id="CHEBI:87827"/>
    </reaction>
</comment>
<name>A0A1G6GFX2_9GAMM</name>
<keyword evidence="7" id="KW-1185">Reference proteome</keyword>
<accession>A0A1G6GFX2</accession>
<evidence type="ECO:0000256" key="1">
    <source>
        <dbReference type="ARBA" id="ARBA00022679"/>
    </source>
</evidence>
<keyword evidence="2" id="KW-0012">Acyltransferase</keyword>
<protein>
    <submittedName>
        <fullName evidence="6">Phosphinothricin acetyltransferase</fullName>
    </submittedName>
</protein>
<evidence type="ECO:0000313" key="7">
    <source>
        <dbReference type="Proteomes" id="UP000242501"/>
    </source>
</evidence>
<sequence length="171" mass="19430">MNTVNMIECSFEKHASQILNIFNHAILHSTALYEYEERSLNDVKHWFENKALHHFPVIGIENEHGILMGFASYGTFRNFPANLYTVEHSVYVDQSYRGKGLAIQLIQALMQKAKQQGMHTMIGGIDASNVASIALHKKLGFTHAGTLSEVGFKFGRWLDLAFYQKILNDQN</sequence>
<dbReference type="Proteomes" id="UP000242501">
    <property type="component" value="Unassembled WGS sequence"/>
</dbReference>
<dbReference type="FunFam" id="3.40.630.30:FF:000026">
    <property type="entry name" value="Phosphinothricin acetyltransferase"/>
    <property type="match status" value="1"/>
</dbReference>
<dbReference type="GO" id="GO:0016747">
    <property type="term" value="F:acyltransferase activity, transferring groups other than amino-acyl groups"/>
    <property type="evidence" value="ECO:0007669"/>
    <property type="project" value="InterPro"/>
</dbReference>
<evidence type="ECO:0000313" key="6">
    <source>
        <dbReference type="EMBL" id="SDB80922.1"/>
    </source>
</evidence>
<evidence type="ECO:0000259" key="5">
    <source>
        <dbReference type="PROSITE" id="PS51186"/>
    </source>
</evidence>
<keyword evidence="1 6" id="KW-0808">Transferase</keyword>
<evidence type="ECO:0000256" key="3">
    <source>
        <dbReference type="ARBA" id="ARBA00050603"/>
    </source>
</evidence>
<dbReference type="STRING" id="1219383.SAMN05421733_10137"/>
<dbReference type="OrthoDB" id="5459937at2"/>
<comment type="catalytic activity">
    <reaction evidence="4">
        <text>L-methionine sulfone + acetyl-CoA = N-acetyl-L-methionine sulfone + CoA + H(+)</text>
        <dbReference type="Rhea" id="RHEA:47656"/>
        <dbReference type="ChEBI" id="CHEBI:15378"/>
        <dbReference type="ChEBI" id="CHEBI:57287"/>
        <dbReference type="ChEBI" id="CHEBI:57288"/>
        <dbReference type="ChEBI" id="CHEBI:87824"/>
        <dbReference type="ChEBI" id="CHEBI:87825"/>
    </reaction>
</comment>
<dbReference type="AlphaFoldDB" id="A0A1G6GFX2"/>
<dbReference type="PROSITE" id="PS51186">
    <property type="entry name" value="GNAT"/>
    <property type="match status" value="1"/>
</dbReference>
<evidence type="ECO:0000256" key="4">
    <source>
        <dbReference type="ARBA" id="ARBA00051334"/>
    </source>
</evidence>
<dbReference type="InterPro" id="IPR000182">
    <property type="entry name" value="GNAT_dom"/>
</dbReference>
<dbReference type="PANTHER" id="PTHR43072">
    <property type="entry name" value="N-ACETYLTRANSFERASE"/>
    <property type="match status" value="1"/>
</dbReference>
<dbReference type="EMBL" id="FMYL01000001">
    <property type="protein sequence ID" value="SDB80922.1"/>
    <property type="molecule type" value="Genomic_DNA"/>
</dbReference>
<reference evidence="7" key="1">
    <citation type="submission" date="2016-09" db="EMBL/GenBank/DDBJ databases">
        <authorList>
            <person name="Varghese N."/>
            <person name="Submissions S."/>
        </authorList>
    </citation>
    <scope>NUCLEOTIDE SEQUENCE [LARGE SCALE GENOMIC DNA]</scope>
    <source>
        <strain evidence="7">ANC 4422</strain>
    </source>
</reference>
<gene>
    <name evidence="6" type="ORF">SAMN05421733_10137</name>
</gene>
<evidence type="ECO:0000256" key="2">
    <source>
        <dbReference type="ARBA" id="ARBA00023315"/>
    </source>
</evidence>
<feature type="domain" description="N-acetyltransferase" evidence="5">
    <location>
        <begin position="5"/>
        <end position="163"/>
    </location>
</feature>